<keyword evidence="7" id="KW-1185">Reference proteome</keyword>
<name>A0ABQ8FMT3_9FUNG</name>
<evidence type="ECO:0000313" key="7">
    <source>
        <dbReference type="Proteomes" id="UP001648503"/>
    </source>
</evidence>
<dbReference type="EMBL" id="JAFCIX010000063">
    <property type="protein sequence ID" value="KAH6599564.1"/>
    <property type="molecule type" value="Genomic_DNA"/>
</dbReference>
<keyword evidence="4" id="KW-0694">RNA-binding</keyword>
<dbReference type="Gene3D" id="3.40.50.1470">
    <property type="entry name" value="Peptidyl-tRNA hydrolase"/>
    <property type="match status" value="1"/>
</dbReference>
<dbReference type="PANTHER" id="PTHR17224:SF1">
    <property type="entry name" value="PEPTIDYL-TRNA HYDROLASE"/>
    <property type="match status" value="1"/>
</dbReference>
<evidence type="ECO:0000256" key="1">
    <source>
        <dbReference type="ARBA" id="ARBA00013260"/>
    </source>
</evidence>
<dbReference type="SUPFAM" id="SSF53178">
    <property type="entry name" value="Peptidyl-tRNA hydrolase-like"/>
    <property type="match status" value="2"/>
</dbReference>
<evidence type="ECO:0000313" key="6">
    <source>
        <dbReference type="EMBL" id="KAH6599564.1"/>
    </source>
</evidence>
<dbReference type="InterPro" id="IPR036416">
    <property type="entry name" value="Pept_tRNA_hydro_sf"/>
</dbReference>
<keyword evidence="3" id="KW-0378">Hydrolase</keyword>
<dbReference type="EC" id="3.1.1.29" evidence="1"/>
<evidence type="ECO:0000256" key="2">
    <source>
        <dbReference type="ARBA" id="ARBA00022555"/>
    </source>
</evidence>
<comment type="caution">
    <text evidence="6">The sequence shown here is derived from an EMBL/GenBank/DDBJ whole genome shotgun (WGS) entry which is preliminary data.</text>
</comment>
<reference evidence="6 7" key="1">
    <citation type="submission" date="2021-02" db="EMBL/GenBank/DDBJ databases">
        <title>Variation within the Batrachochytrium salamandrivorans European outbreak.</title>
        <authorList>
            <person name="Kelly M."/>
            <person name="Pasmans F."/>
            <person name="Shea T.P."/>
            <person name="Munoz J.F."/>
            <person name="Carranza S."/>
            <person name="Cuomo C.A."/>
            <person name="Martel A."/>
        </authorList>
    </citation>
    <scope>NUCLEOTIDE SEQUENCE [LARGE SCALE GENOMIC DNA]</scope>
    <source>
        <strain evidence="6 7">AMFP18/2</strain>
    </source>
</reference>
<protein>
    <recommendedName>
        <fullName evidence="1">peptidyl-tRNA hydrolase</fullName>
        <ecNumber evidence="1">3.1.1.29</ecNumber>
    </recommendedName>
</protein>
<keyword evidence="2" id="KW-0820">tRNA-binding</keyword>
<comment type="similarity">
    <text evidence="5">Belongs to the PTH family.</text>
</comment>
<accession>A0ABQ8FMT3</accession>
<evidence type="ECO:0000256" key="5">
    <source>
        <dbReference type="ARBA" id="ARBA00038063"/>
    </source>
</evidence>
<dbReference type="Proteomes" id="UP001648503">
    <property type="component" value="Unassembled WGS sequence"/>
</dbReference>
<dbReference type="Pfam" id="PF01195">
    <property type="entry name" value="Pept_tRNA_hydro"/>
    <property type="match status" value="1"/>
</dbReference>
<dbReference type="InterPro" id="IPR001328">
    <property type="entry name" value="Pept_tRNA_hydro"/>
</dbReference>
<dbReference type="PANTHER" id="PTHR17224">
    <property type="entry name" value="PEPTIDYL-TRNA HYDROLASE"/>
    <property type="match status" value="1"/>
</dbReference>
<organism evidence="6 7">
    <name type="scientific">Batrachochytrium salamandrivorans</name>
    <dbReference type="NCBI Taxonomy" id="1357716"/>
    <lineage>
        <taxon>Eukaryota</taxon>
        <taxon>Fungi</taxon>
        <taxon>Fungi incertae sedis</taxon>
        <taxon>Chytridiomycota</taxon>
        <taxon>Chytridiomycota incertae sedis</taxon>
        <taxon>Chytridiomycetes</taxon>
        <taxon>Rhizophydiales</taxon>
        <taxon>Rhizophydiales incertae sedis</taxon>
        <taxon>Batrachochytrium</taxon>
    </lineage>
</organism>
<dbReference type="InterPro" id="IPR018171">
    <property type="entry name" value="Pept_tRNA_hydro_CS"/>
</dbReference>
<evidence type="ECO:0000256" key="4">
    <source>
        <dbReference type="ARBA" id="ARBA00022884"/>
    </source>
</evidence>
<sequence length="274" mass="30020">MHHKPALYRVCQALNRAPNRAAGRISYSTISAAPASSAQYHQLPPILLVGLGNFTHPQTRHSVGMILLDRLLLSLKGAAQPWRMDRSMGGWTTEIHLDSTMPLVVSRLATLAVPQKKRPKTQTDSIQSGLSNTISKIPDMPIPWRRTVILLKPAALMNISGLSVGRAMRHLKLKPIDIIIVHDDIERKLGALSAKAEGSANGHNGIRSILKSITSDKFLRLRVGVGRPEDKSDVANYVLEPFTPAEQTLLFDNVTLLFEKALLGAVSQSPMVTK</sequence>
<dbReference type="PROSITE" id="PS01196">
    <property type="entry name" value="PEPT_TRNA_HYDROL_2"/>
    <property type="match status" value="1"/>
</dbReference>
<proteinExistence type="inferred from homology"/>
<gene>
    <name evidence="6" type="ORF">BASA50_002906</name>
</gene>
<evidence type="ECO:0000256" key="3">
    <source>
        <dbReference type="ARBA" id="ARBA00022801"/>
    </source>
</evidence>
<dbReference type="NCBIfam" id="TIGR00447">
    <property type="entry name" value="pth"/>
    <property type="match status" value="1"/>
</dbReference>